<gene>
    <name evidence="2" type="ORF">BIV24_26895</name>
</gene>
<comment type="caution">
    <text evidence="2">The sequence shown here is derived from an EMBL/GenBank/DDBJ whole genome shotgun (WGS) entry which is preliminary data.</text>
</comment>
<evidence type="ECO:0000256" key="1">
    <source>
        <dbReference type="SAM" id="Phobius"/>
    </source>
</evidence>
<keyword evidence="1" id="KW-0812">Transmembrane</keyword>
<protein>
    <submittedName>
        <fullName evidence="2">Uncharacterized protein</fullName>
    </submittedName>
</protein>
<accession>A0A1S2NXQ2</accession>
<evidence type="ECO:0000313" key="3">
    <source>
        <dbReference type="Proteomes" id="UP000179935"/>
    </source>
</evidence>
<reference evidence="2 3" key="1">
    <citation type="submission" date="2016-10" db="EMBL/GenBank/DDBJ databases">
        <title>Genome sequence of Streptomyces sp. MUSC 93.</title>
        <authorList>
            <person name="Lee L.-H."/>
            <person name="Ser H.-L."/>
            <person name="Law J.W.-F."/>
        </authorList>
    </citation>
    <scope>NUCLEOTIDE SEQUENCE [LARGE SCALE GENOMIC DNA]</scope>
    <source>
        <strain evidence="2 3">MUSC 93</strain>
    </source>
</reference>
<keyword evidence="1" id="KW-1133">Transmembrane helix</keyword>
<proteinExistence type="predicted"/>
<organism evidence="2 3">
    <name type="scientific">Streptomyces colonosanans</name>
    <dbReference type="NCBI Taxonomy" id="1428652"/>
    <lineage>
        <taxon>Bacteria</taxon>
        <taxon>Bacillati</taxon>
        <taxon>Actinomycetota</taxon>
        <taxon>Actinomycetes</taxon>
        <taxon>Kitasatosporales</taxon>
        <taxon>Streptomycetaceae</taxon>
        <taxon>Streptomyces</taxon>
    </lineage>
</organism>
<dbReference type="AlphaFoldDB" id="A0A1S2NXQ2"/>
<name>A0A1S2NXQ2_9ACTN</name>
<dbReference type="OrthoDB" id="4213889at2"/>
<sequence>MMSADQENLDMTHRDITLLLAGAADEVEIGIAPYQAVIRGGRRRRARRWAIAAATTLVLAGSTGATLALAGLPGEGGNRVAPAATQPASPEARHVYVPQRTTLATGIDQGKKWRVHIDVWGVPRDETEARLQLDAMRRSGERPPVRQASDLVGKTSYFVGRSVGDGKSSTIMFNTVKKVEPMSAGDSQFAAVPLDPGTSGPDRLVVGQVAKSTEQVTCTWKDGTTSVVHRVPGYDVNGDQGVIRPAAGSPQNWFVCLGPKGTGSKSVGVPK</sequence>
<dbReference type="STRING" id="1428652.BIV24_26895"/>
<keyword evidence="1" id="KW-0472">Membrane</keyword>
<dbReference type="EMBL" id="MLYP01000079">
    <property type="protein sequence ID" value="OIJ86151.1"/>
    <property type="molecule type" value="Genomic_DNA"/>
</dbReference>
<feature type="transmembrane region" description="Helical" evidence="1">
    <location>
        <begin position="49"/>
        <end position="72"/>
    </location>
</feature>
<dbReference type="Proteomes" id="UP000179935">
    <property type="component" value="Unassembled WGS sequence"/>
</dbReference>
<keyword evidence="3" id="KW-1185">Reference proteome</keyword>
<evidence type="ECO:0000313" key="2">
    <source>
        <dbReference type="EMBL" id="OIJ86151.1"/>
    </source>
</evidence>